<dbReference type="Pfam" id="PF03644">
    <property type="entry name" value="Glyco_hydro_85"/>
    <property type="match status" value="1"/>
</dbReference>
<dbReference type="PANTHER" id="PTHR13246">
    <property type="entry name" value="ENDO BETA N-ACETYLGLUCOSAMINIDASE"/>
    <property type="match status" value="1"/>
</dbReference>
<evidence type="ECO:0000259" key="1">
    <source>
        <dbReference type="Pfam" id="PF03644"/>
    </source>
</evidence>
<organism evidence="2 3">
    <name type="scientific">Peronospora belbahrii</name>
    <dbReference type="NCBI Taxonomy" id="622444"/>
    <lineage>
        <taxon>Eukaryota</taxon>
        <taxon>Sar</taxon>
        <taxon>Stramenopiles</taxon>
        <taxon>Oomycota</taxon>
        <taxon>Peronosporomycetes</taxon>
        <taxon>Peronosporales</taxon>
        <taxon>Peronosporaceae</taxon>
        <taxon>Peronospora</taxon>
    </lineage>
</organism>
<dbReference type="Proteomes" id="UP001158986">
    <property type="component" value="Unassembled WGS sequence"/>
</dbReference>
<gene>
    <name evidence="2" type="ORF">PBS001_LOCUS854</name>
</gene>
<dbReference type="InterPro" id="IPR032979">
    <property type="entry name" value="ENGase"/>
</dbReference>
<proteinExistence type="predicted"/>
<dbReference type="EMBL" id="CAKLCB010000051">
    <property type="protein sequence ID" value="CAH0514078.1"/>
    <property type="molecule type" value="Genomic_DNA"/>
</dbReference>
<name>A0ABN8CLV7_9STRA</name>
<dbReference type="InterPro" id="IPR005201">
    <property type="entry name" value="TIM_ENGase"/>
</dbReference>
<evidence type="ECO:0000313" key="3">
    <source>
        <dbReference type="Proteomes" id="UP001158986"/>
    </source>
</evidence>
<protein>
    <recommendedName>
        <fullName evidence="1">Cytosolic endo-beta-N-acetylglucosaminidase TIM barrel domain-containing protein</fullName>
    </recommendedName>
</protein>
<sequence>MNFMSIESLATLLCVTLGLFYWFYYDRIHSSNSTTHGNNHSDRRTSPSKRGIAAFVENEILSNEIVLFVAHKKNLATFQSLFDALKVKFHIVDLARIAGGKQILDFLHEKYQNIEKEVQNEFLFVNRNFMGGLKQLRQLLLDGKKLTFGTQCDWSNIRIDNQSQTGFLILDTQHGFQNIRNITSKFRLMETTPLDTITDLQDFNPITMLQCSLPLAIQARNQPRRSKLLVCHDMKGGYQEDRYKQGCEDFHAYRFYQWDIIDTFVYFAHALVCPPPIGYITAGHCHGTRVLGTFLTEGEKGTKFCLELFQNAQTATVFAQKLATIASYGGFDGWLINLENDVPSQLVAFIHIFLHTLRKEMQLQNPFAQVVWYASLSTCGKCKSFVRLDDSSAEFFENVDAFYVNYGWNSDDAKFSAAFDLDRRYQVYMGIDVFGRHGTIGGGKMNCQEPLRLAWNARVSAALFAPGWTHECYQYEAKQDFIIVENRFWQAIRKSWKVKSPCYDALGGRNCLYSAFNIGRGIGIWTEGKRVGTSTWSNMTEMDIQPDQALHVGNVVTTTSGSMEAVISHNTSFQGGACVQFQGHLVGREKLYFKLYDVDIEFSSRRIMEISYTTAVREGSVCLLMLTVCPGLNRATHYVILRSKKDFGPDAGDTRLDHKKALSSVAKATSEKHFYLPVSTEYFDLEGVDSEAVGGISIDGWCKKTYRLGGQLWDQKHIVEIGVLCTNKFGKASDEYEKYLAFIGEVCVVGNNSEAAVNAAQCGVHSQPKCCENARITSFRRNDTDSVAFEVQWDFALDGVPVRYVLVFARVQDNRRDFVGKSFDNALQVDKCLWHQSPLSSSRLIIELQSVSWTGQSSTSICFLHLEE</sequence>
<dbReference type="PANTHER" id="PTHR13246:SF1">
    <property type="entry name" value="CYTOSOLIC ENDO-BETA-N-ACETYLGLUCOSAMINIDASE"/>
    <property type="match status" value="1"/>
</dbReference>
<accession>A0ABN8CLV7</accession>
<comment type="caution">
    <text evidence="2">The sequence shown here is derived from an EMBL/GenBank/DDBJ whole genome shotgun (WGS) entry which is preliminary data.</text>
</comment>
<feature type="domain" description="Cytosolic endo-beta-N-acetylglucosaminidase TIM barrel" evidence="1">
    <location>
        <begin position="238"/>
        <end position="522"/>
    </location>
</feature>
<dbReference type="Gene3D" id="2.60.120.260">
    <property type="entry name" value="Galactose-binding domain-like"/>
    <property type="match status" value="1"/>
</dbReference>
<keyword evidence="3" id="KW-1185">Reference proteome</keyword>
<reference evidence="2 3" key="1">
    <citation type="submission" date="2021-11" db="EMBL/GenBank/DDBJ databases">
        <authorList>
            <person name="Islam A."/>
            <person name="Islam S."/>
            <person name="Flora M.S."/>
            <person name="Rahman M."/>
            <person name="Ziaur R.M."/>
            <person name="Epstein J.H."/>
            <person name="Hassan M."/>
            <person name="Klassen M."/>
            <person name="Woodard K."/>
            <person name="Webb A."/>
            <person name="Webby R.J."/>
            <person name="El Zowalaty M.E."/>
        </authorList>
    </citation>
    <scope>NUCLEOTIDE SEQUENCE [LARGE SCALE GENOMIC DNA]</scope>
    <source>
        <strain evidence="2">Pbs1</strain>
    </source>
</reference>
<evidence type="ECO:0000313" key="2">
    <source>
        <dbReference type="EMBL" id="CAH0514078.1"/>
    </source>
</evidence>
<dbReference type="Gene3D" id="3.20.20.80">
    <property type="entry name" value="Glycosidases"/>
    <property type="match status" value="1"/>
</dbReference>